<evidence type="ECO:0000313" key="2">
    <source>
        <dbReference type="Proteomes" id="UP000321523"/>
    </source>
</evidence>
<comment type="caution">
    <text evidence="1">The sequence shown here is derived from an EMBL/GenBank/DDBJ whole genome shotgun (WGS) entry which is preliminary data.</text>
</comment>
<evidence type="ECO:0000313" key="1">
    <source>
        <dbReference type="EMBL" id="GEO39075.1"/>
    </source>
</evidence>
<organism evidence="1 2">
    <name type="scientific">Skermanella aerolata</name>
    <dbReference type="NCBI Taxonomy" id="393310"/>
    <lineage>
        <taxon>Bacteria</taxon>
        <taxon>Pseudomonadati</taxon>
        <taxon>Pseudomonadota</taxon>
        <taxon>Alphaproteobacteria</taxon>
        <taxon>Rhodospirillales</taxon>
        <taxon>Azospirillaceae</taxon>
        <taxon>Skermanella</taxon>
    </lineage>
</organism>
<accession>A0A512DRM6</accession>
<dbReference type="RefSeq" id="WP_044433541.1">
    <property type="nucleotide sequence ID" value="NZ_BJYZ01000013.1"/>
</dbReference>
<protein>
    <submittedName>
        <fullName evidence="1">Uncharacterized protein</fullName>
    </submittedName>
</protein>
<dbReference type="Proteomes" id="UP000321523">
    <property type="component" value="Unassembled WGS sequence"/>
</dbReference>
<proteinExistence type="predicted"/>
<dbReference type="EMBL" id="BJYZ01000013">
    <property type="protein sequence ID" value="GEO39075.1"/>
    <property type="molecule type" value="Genomic_DNA"/>
</dbReference>
<gene>
    <name evidence="1" type="ORF">SAE02_32230</name>
</gene>
<name>A0A512DRM6_9PROT</name>
<dbReference type="OrthoDB" id="9971895at2"/>
<sequence length="185" mass="20701">MYQLKRATCINGSFAQISEQWLAQIAEYNGTSEPEDYLPVMMSHAQQIAGESPPDRKYGIFYLEGVGEDGRPSYEGLIHVNHKLPNTSAATLRMVWNLLAPKYDYIDTSAIGSIMASYVVGGIRLCRTDMRSASLQVYLHNGTDRQYALGAVGLLKELHPELDVNVRGMWLHINNINVQRAGDIR</sequence>
<reference evidence="1 2" key="1">
    <citation type="submission" date="2019-07" db="EMBL/GenBank/DDBJ databases">
        <title>Whole genome shotgun sequence of Skermanella aerolata NBRC 106429.</title>
        <authorList>
            <person name="Hosoyama A."/>
            <person name="Uohara A."/>
            <person name="Ohji S."/>
            <person name="Ichikawa N."/>
        </authorList>
    </citation>
    <scope>NUCLEOTIDE SEQUENCE [LARGE SCALE GENOMIC DNA]</scope>
    <source>
        <strain evidence="1 2">NBRC 106429</strain>
    </source>
</reference>
<keyword evidence="2" id="KW-1185">Reference proteome</keyword>
<dbReference type="AlphaFoldDB" id="A0A512DRM6"/>